<dbReference type="EMBL" id="LSRX01007232">
    <property type="protein sequence ID" value="OLP72499.1"/>
    <property type="molecule type" value="Genomic_DNA"/>
</dbReference>
<evidence type="ECO:0000313" key="2">
    <source>
        <dbReference type="Proteomes" id="UP000186817"/>
    </source>
</evidence>
<keyword evidence="2" id="KW-1185">Reference proteome</keyword>
<comment type="caution">
    <text evidence="1">The sequence shown here is derived from an EMBL/GenBank/DDBJ whole genome shotgun (WGS) entry which is preliminary data.</text>
</comment>
<gene>
    <name evidence="1" type="ORF">AK812_SmicGene48174</name>
</gene>
<dbReference type="Proteomes" id="UP000186817">
    <property type="component" value="Unassembled WGS sequence"/>
</dbReference>
<evidence type="ECO:0000313" key="1">
    <source>
        <dbReference type="EMBL" id="OLP72499.1"/>
    </source>
</evidence>
<dbReference type="OrthoDB" id="443184at2759"/>
<sequence>MLRFEFLKAFLLDKDNLATIQVEPYYEELLGSLSESKEKEQFTELPLCLIRQKYDGVAGGKAFVDNLIASQTGKKHPQSDDKEMRLYKIFDSIKSSSA</sequence>
<proteinExistence type="predicted"/>
<reference evidence="1 2" key="1">
    <citation type="submission" date="2016-02" db="EMBL/GenBank/DDBJ databases">
        <title>Genome analysis of coral dinoflagellate symbionts highlights evolutionary adaptations to a symbiotic lifestyle.</title>
        <authorList>
            <person name="Aranda M."/>
            <person name="Li Y."/>
            <person name="Liew Y.J."/>
            <person name="Baumgarten S."/>
            <person name="Simakov O."/>
            <person name="Wilson M."/>
            <person name="Piel J."/>
            <person name="Ashoor H."/>
            <person name="Bougouffa S."/>
            <person name="Bajic V.B."/>
            <person name="Ryu T."/>
            <person name="Ravasi T."/>
            <person name="Bayer T."/>
            <person name="Micklem G."/>
            <person name="Kim H."/>
            <person name="Bhak J."/>
            <person name="Lajeunesse T.C."/>
            <person name="Voolstra C.R."/>
        </authorList>
    </citation>
    <scope>NUCLEOTIDE SEQUENCE [LARGE SCALE GENOMIC DNA]</scope>
    <source>
        <strain evidence="1 2">CCMP2467</strain>
    </source>
</reference>
<organism evidence="1 2">
    <name type="scientific">Symbiodinium microadriaticum</name>
    <name type="common">Dinoflagellate</name>
    <name type="synonym">Zooxanthella microadriatica</name>
    <dbReference type="NCBI Taxonomy" id="2951"/>
    <lineage>
        <taxon>Eukaryota</taxon>
        <taxon>Sar</taxon>
        <taxon>Alveolata</taxon>
        <taxon>Dinophyceae</taxon>
        <taxon>Suessiales</taxon>
        <taxon>Symbiodiniaceae</taxon>
        <taxon>Symbiodinium</taxon>
    </lineage>
</organism>
<name>A0A1Q9BQ74_SYMMI</name>
<protein>
    <submittedName>
        <fullName evidence="1">Uncharacterized protein</fullName>
    </submittedName>
</protein>
<dbReference type="AlphaFoldDB" id="A0A1Q9BQ74"/>
<accession>A0A1Q9BQ74</accession>